<comment type="caution">
    <text evidence="1">The sequence shown here is derived from an EMBL/GenBank/DDBJ whole genome shotgun (WGS) entry which is preliminary data.</text>
</comment>
<reference evidence="1" key="1">
    <citation type="submission" date="2021-05" db="EMBL/GenBank/DDBJ databases">
        <authorList>
            <person name="Pietrasiak N."/>
            <person name="Ward R."/>
            <person name="Stajich J.E."/>
            <person name="Kurbessoian T."/>
        </authorList>
    </citation>
    <scope>NUCLEOTIDE SEQUENCE</scope>
    <source>
        <strain evidence="1">GSE-NOS-MK-12-04C</strain>
    </source>
</reference>
<sequence length="161" mass="17440">MKYRRPRIGFPGGWIIAILTIITATPVIADTSNFASLSLSPGFEADKATVTGFTGGSYSLSAISNRDRDRNVCIGFADPNPDHIITLEKDFSRLKILVNSGGADTTLLIQGPDNVIRCGDDTGKRKDASVEGDNWKAGTYKIWVGRFNSGVKLNYTLTVQP</sequence>
<evidence type="ECO:0000313" key="1">
    <source>
        <dbReference type="EMBL" id="MBW4671023.1"/>
    </source>
</evidence>
<name>A0A951UUV3_9CYAN</name>
<gene>
    <name evidence="1" type="ORF">KME60_27260</name>
</gene>
<dbReference type="AlphaFoldDB" id="A0A951UUV3"/>
<protein>
    <submittedName>
        <fullName evidence="1">Uncharacterized protein</fullName>
    </submittedName>
</protein>
<accession>A0A951UUV3</accession>
<dbReference type="EMBL" id="JAHHGZ010000038">
    <property type="protein sequence ID" value="MBW4671023.1"/>
    <property type="molecule type" value="Genomic_DNA"/>
</dbReference>
<dbReference type="Proteomes" id="UP000729701">
    <property type="component" value="Unassembled WGS sequence"/>
</dbReference>
<proteinExistence type="predicted"/>
<reference evidence="1" key="2">
    <citation type="journal article" date="2022" name="Microbiol. Resour. Announc.">
        <title>Metagenome Sequencing to Explore Phylogenomics of Terrestrial Cyanobacteria.</title>
        <authorList>
            <person name="Ward R.D."/>
            <person name="Stajich J.E."/>
            <person name="Johansen J.R."/>
            <person name="Huntemann M."/>
            <person name="Clum A."/>
            <person name="Foster B."/>
            <person name="Foster B."/>
            <person name="Roux S."/>
            <person name="Palaniappan K."/>
            <person name="Varghese N."/>
            <person name="Mukherjee S."/>
            <person name="Reddy T.B.K."/>
            <person name="Daum C."/>
            <person name="Copeland A."/>
            <person name="Chen I.A."/>
            <person name="Ivanova N.N."/>
            <person name="Kyrpides N.C."/>
            <person name="Shapiro N."/>
            <person name="Eloe-Fadrosh E.A."/>
            <person name="Pietrasiak N."/>
        </authorList>
    </citation>
    <scope>NUCLEOTIDE SEQUENCE</scope>
    <source>
        <strain evidence="1">GSE-NOS-MK-12-04C</strain>
    </source>
</reference>
<evidence type="ECO:0000313" key="2">
    <source>
        <dbReference type="Proteomes" id="UP000729701"/>
    </source>
</evidence>
<organism evidence="1 2">
    <name type="scientific">Cyanomargarita calcarea GSE-NOS-MK-12-04C</name>
    <dbReference type="NCBI Taxonomy" id="2839659"/>
    <lineage>
        <taxon>Bacteria</taxon>
        <taxon>Bacillati</taxon>
        <taxon>Cyanobacteriota</taxon>
        <taxon>Cyanophyceae</taxon>
        <taxon>Nostocales</taxon>
        <taxon>Cyanomargaritaceae</taxon>
        <taxon>Cyanomargarita</taxon>
    </lineage>
</organism>